<keyword evidence="1" id="KW-0808">Transferase</keyword>
<dbReference type="GO" id="GO:0008168">
    <property type="term" value="F:methyltransferase activity"/>
    <property type="evidence" value="ECO:0007669"/>
    <property type="project" value="UniProtKB-KW"/>
</dbReference>
<dbReference type="RefSeq" id="WP_357972068.1">
    <property type="nucleotide sequence ID" value="NZ_JBFAIH010000001.1"/>
</dbReference>
<dbReference type="InterPro" id="IPR006764">
    <property type="entry name" value="SAM_dep_MeTrfase_SAV2177_type"/>
</dbReference>
<accession>A0ABV3F0Z5</accession>
<keyword evidence="2" id="KW-1185">Reference proteome</keyword>
<protein>
    <submittedName>
        <fullName evidence="1">SAM-dependent methyltransferase</fullName>
        <ecNumber evidence="1">2.1.1.-</ecNumber>
    </submittedName>
</protein>
<dbReference type="EC" id="2.1.1.-" evidence="1"/>
<dbReference type="GO" id="GO:0032259">
    <property type="term" value="P:methylation"/>
    <property type="evidence" value="ECO:0007669"/>
    <property type="project" value="UniProtKB-KW"/>
</dbReference>
<proteinExistence type="predicted"/>
<comment type="caution">
    <text evidence="1">The sequence shown here is derived from an EMBL/GenBank/DDBJ whole genome shotgun (WGS) entry which is preliminary data.</text>
</comment>
<sequence length="277" mass="30669">MNDLDTGRPNLARVHNYSLGGKDNYGADRAAWEQITEVAPQLGNLHRSNRFWSARAVRYVAQCTGVDQFLDLGAGLPDAMNTHDFAQEWGRHDVHVVYVDSDPVCVAHGHAILERNERVHYIAGDLTEPEQIWETSDARIYLDLHRPICLIMTGVLHHISDDDGPGVIAARYAQLLPAGSYVAITHYIDPGPFDPEKHRLARDTEQVFLDSGLGSGWFRTRAQILDLFGGLELVPPGLVALDDWWPEGPSRQLAAAEHLMVGGLAYKARAGMPPRAV</sequence>
<dbReference type="InterPro" id="IPR029063">
    <property type="entry name" value="SAM-dependent_MTases_sf"/>
</dbReference>
<keyword evidence="1" id="KW-0489">Methyltransferase</keyword>
<organism evidence="1 2">
    <name type="scientific">Nocardia fusca</name>
    <dbReference type="NCBI Taxonomy" id="941183"/>
    <lineage>
        <taxon>Bacteria</taxon>
        <taxon>Bacillati</taxon>
        <taxon>Actinomycetota</taxon>
        <taxon>Actinomycetes</taxon>
        <taxon>Mycobacteriales</taxon>
        <taxon>Nocardiaceae</taxon>
        <taxon>Nocardia</taxon>
    </lineage>
</organism>
<dbReference type="Gene3D" id="3.40.50.150">
    <property type="entry name" value="Vaccinia Virus protein VP39"/>
    <property type="match status" value="1"/>
</dbReference>
<evidence type="ECO:0000313" key="1">
    <source>
        <dbReference type="EMBL" id="MEV0361342.1"/>
    </source>
</evidence>
<dbReference type="PIRSF" id="PIRSF017393">
    <property type="entry name" value="MTase_SAV2177"/>
    <property type="match status" value="1"/>
</dbReference>
<dbReference type="Pfam" id="PF04672">
    <property type="entry name" value="Methyltransf_19"/>
    <property type="match status" value="1"/>
</dbReference>
<gene>
    <name evidence="1" type="ORF">AB0H72_01460</name>
</gene>
<reference evidence="1 2" key="1">
    <citation type="submission" date="2024-06" db="EMBL/GenBank/DDBJ databases">
        <title>The Natural Products Discovery Center: Release of the First 8490 Sequenced Strains for Exploring Actinobacteria Biosynthetic Diversity.</title>
        <authorList>
            <person name="Kalkreuter E."/>
            <person name="Kautsar S.A."/>
            <person name="Yang D."/>
            <person name="Bader C.D."/>
            <person name="Teijaro C.N."/>
            <person name="Fluegel L."/>
            <person name="Davis C.M."/>
            <person name="Simpson J.R."/>
            <person name="Lauterbach L."/>
            <person name="Steele A.D."/>
            <person name="Gui C."/>
            <person name="Meng S."/>
            <person name="Li G."/>
            <person name="Viehrig K."/>
            <person name="Ye F."/>
            <person name="Su P."/>
            <person name="Kiefer A.F."/>
            <person name="Nichols A."/>
            <person name="Cepeda A.J."/>
            <person name="Yan W."/>
            <person name="Fan B."/>
            <person name="Jiang Y."/>
            <person name="Adhikari A."/>
            <person name="Zheng C.-J."/>
            <person name="Schuster L."/>
            <person name="Cowan T.M."/>
            <person name="Smanski M.J."/>
            <person name="Chevrette M.G."/>
            <person name="De Carvalho L.P.S."/>
            <person name="Shen B."/>
        </authorList>
    </citation>
    <scope>NUCLEOTIDE SEQUENCE [LARGE SCALE GENOMIC DNA]</scope>
    <source>
        <strain evidence="1 2">NPDC050671</strain>
    </source>
</reference>
<name>A0ABV3F0Z5_9NOCA</name>
<dbReference type="SUPFAM" id="SSF53335">
    <property type="entry name" value="S-adenosyl-L-methionine-dependent methyltransferases"/>
    <property type="match status" value="1"/>
</dbReference>
<evidence type="ECO:0000313" key="2">
    <source>
        <dbReference type="Proteomes" id="UP001551658"/>
    </source>
</evidence>
<dbReference type="EMBL" id="JBFAIH010000001">
    <property type="protein sequence ID" value="MEV0361342.1"/>
    <property type="molecule type" value="Genomic_DNA"/>
</dbReference>
<dbReference type="Proteomes" id="UP001551658">
    <property type="component" value="Unassembled WGS sequence"/>
</dbReference>